<feature type="non-terminal residue" evidence="2">
    <location>
        <position position="335"/>
    </location>
</feature>
<evidence type="ECO:0000313" key="2">
    <source>
        <dbReference type="EMBL" id="GJT69867.1"/>
    </source>
</evidence>
<dbReference type="Proteomes" id="UP001151760">
    <property type="component" value="Unassembled WGS sequence"/>
</dbReference>
<protein>
    <recommendedName>
        <fullName evidence="4">Transposase</fullName>
    </recommendedName>
</protein>
<dbReference type="EMBL" id="BQNB010018027">
    <property type="protein sequence ID" value="GJT69867.1"/>
    <property type="molecule type" value="Genomic_DNA"/>
</dbReference>
<name>A0ABQ5G4D4_9ASTR</name>
<evidence type="ECO:0008006" key="4">
    <source>
        <dbReference type="Google" id="ProtNLM"/>
    </source>
</evidence>
<evidence type="ECO:0000313" key="3">
    <source>
        <dbReference type="Proteomes" id="UP001151760"/>
    </source>
</evidence>
<reference evidence="2" key="2">
    <citation type="submission" date="2022-01" db="EMBL/GenBank/DDBJ databases">
        <authorList>
            <person name="Yamashiro T."/>
            <person name="Shiraishi A."/>
            <person name="Satake H."/>
            <person name="Nakayama K."/>
        </authorList>
    </citation>
    <scope>NUCLEOTIDE SEQUENCE</scope>
</reference>
<accession>A0ABQ5G4D4</accession>
<feature type="compositionally biased region" description="Basic and acidic residues" evidence="1">
    <location>
        <begin position="69"/>
        <end position="80"/>
    </location>
</feature>
<proteinExistence type="predicted"/>
<dbReference type="PANTHER" id="PTHR31973">
    <property type="entry name" value="POLYPROTEIN, PUTATIVE-RELATED"/>
    <property type="match status" value="1"/>
</dbReference>
<feature type="compositionally biased region" description="Polar residues" evidence="1">
    <location>
        <begin position="89"/>
        <end position="101"/>
    </location>
</feature>
<keyword evidence="3" id="KW-1185">Reference proteome</keyword>
<evidence type="ECO:0000256" key="1">
    <source>
        <dbReference type="SAM" id="MobiDB-lite"/>
    </source>
</evidence>
<dbReference type="PANTHER" id="PTHR31973:SF189">
    <property type="entry name" value="TRANSPOSASE, MUDR, PLANT, MULE TRANSPOSASE DOMAIN PROTEIN-RELATED"/>
    <property type="match status" value="1"/>
</dbReference>
<gene>
    <name evidence="2" type="ORF">Tco_1029153</name>
</gene>
<reference evidence="2" key="1">
    <citation type="journal article" date="2022" name="Int. J. Mol. Sci.">
        <title>Draft Genome of Tanacetum Coccineum: Genomic Comparison of Closely Related Tanacetum-Family Plants.</title>
        <authorList>
            <person name="Yamashiro T."/>
            <person name="Shiraishi A."/>
            <person name="Nakayama K."/>
            <person name="Satake H."/>
        </authorList>
    </citation>
    <scope>NUCLEOTIDE SEQUENCE</scope>
</reference>
<comment type="caution">
    <text evidence="2">The sequence shown here is derived from an EMBL/GenBank/DDBJ whole genome shotgun (WGS) entry which is preliminary data.</text>
</comment>
<feature type="region of interest" description="Disordered" evidence="1">
    <location>
        <begin position="69"/>
        <end position="120"/>
    </location>
</feature>
<organism evidence="2 3">
    <name type="scientific">Tanacetum coccineum</name>
    <dbReference type="NCBI Taxonomy" id="301880"/>
    <lineage>
        <taxon>Eukaryota</taxon>
        <taxon>Viridiplantae</taxon>
        <taxon>Streptophyta</taxon>
        <taxon>Embryophyta</taxon>
        <taxon>Tracheophyta</taxon>
        <taxon>Spermatophyta</taxon>
        <taxon>Magnoliopsida</taxon>
        <taxon>eudicotyledons</taxon>
        <taxon>Gunneridae</taxon>
        <taxon>Pentapetalae</taxon>
        <taxon>asterids</taxon>
        <taxon>campanulids</taxon>
        <taxon>Asterales</taxon>
        <taxon>Asteraceae</taxon>
        <taxon>Asteroideae</taxon>
        <taxon>Anthemideae</taxon>
        <taxon>Anthemidinae</taxon>
        <taxon>Tanacetum</taxon>
    </lineage>
</organism>
<sequence length="335" mass="38563">MVYFSSTHKVYKAIVSYTSLVDKALIDDVGETRDMDMLVVDNVVNRADNGKGVSIDDEVLTKHMKLDKGKSTMTQKDHFISKKRKTVSKENQVNSSGNETDMGSETESDEPERPPTRNYDIGDGDIIKQHEHCMEELMWKLKGNGSGLIVPFTIVQKSCERFSIYDEETHWKLKKPKLGDKFVNAERFRECLTFYALANGFSLWFYKSCKNKMIAKCDQREEKIKDPGKGKQRSYKKFPSNNADKSICPWRCYGKILKTENSFHVISLVDTHTCVRNFNYGKLVNYKWLGKNFGDKITSNPRIISHEIAELVMKKYKCILSPTQCRATKAWALNE</sequence>